<protein>
    <submittedName>
        <fullName evidence="2">N-acetyltransferase</fullName>
    </submittedName>
</protein>
<dbReference type="Gene3D" id="3.40.630.30">
    <property type="match status" value="1"/>
</dbReference>
<gene>
    <name evidence="2" type="ORF">EJC50_00575</name>
</gene>
<keyword evidence="3" id="KW-1185">Reference proteome</keyword>
<dbReference type="InterPro" id="IPR016181">
    <property type="entry name" value="Acyl_CoA_acyltransferase"/>
</dbReference>
<evidence type="ECO:0000313" key="3">
    <source>
        <dbReference type="Proteomes" id="UP000272528"/>
    </source>
</evidence>
<dbReference type="OrthoDB" id="45853at2"/>
<dbReference type="SUPFAM" id="SSF55729">
    <property type="entry name" value="Acyl-CoA N-acyltransferases (Nat)"/>
    <property type="match status" value="1"/>
</dbReference>
<dbReference type="KEGG" id="palb:EJC50_00575"/>
<keyword evidence="2" id="KW-0808">Transferase</keyword>
<evidence type="ECO:0000313" key="2">
    <source>
        <dbReference type="EMBL" id="AZN38337.1"/>
    </source>
</evidence>
<feature type="domain" description="N-acetyltransferase" evidence="1">
    <location>
        <begin position="1"/>
        <end position="146"/>
    </location>
</feature>
<accession>A0A3Q8X3G0</accession>
<dbReference type="EMBL" id="CP034437">
    <property type="protein sequence ID" value="AZN38337.1"/>
    <property type="molecule type" value="Genomic_DNA"/>
</dbReference>
<reference evidence="3" key="1">
    <citation type="submission" date="2018-12" db="EMBL/GenBank/DDBJ databases">
        <title>Genome sequence of Peanibacillus sp.</title>
        <authorList>
            <person name="Subramani G."/>
            <person name="Srinivasan S."/>
            <person name="Kim M.K."/>
        </authorList>
    </citation>
    <scope>NUCLEOTIDE SEQUENCE [LARGE SCALE GENOMIC DNA]</scope>
    <source>
        <strain evidence="3">18JY67-1</strain>
    </source>
</reference>
<proteinExistence type="predicted"/>
<sequence length="149" mass="16954">MLIDIHARLDEEAIQELLGWAVFPEPEHLERAINLYKNATAGEGEHKLLGYESEDEIIGLVGYHYVNGDTIEIDHIAVVPFERNKGYGRGLILELLELEKPNVLIAETDDSAVDFYRSSRFTVESLGEKYPGTERFKCTYYADDEDEDA</sequence>
<dbReference type="RefSeq" id="WP_126011388.1">
    <property type="nucleotide sequence ID" value="NZ_CP034437.1"/>
</dbReference>
<dbReference type="CDD" id="cd04301">
    <property type="entry name" value="NAT_SF"/>
    <property type="match status" value="1"/>
</dbReference>
<dbReference type="Proteomes" id="UP000272528">
    <property type="component" value="Chromosome"/>
</dbReference>
<name>A0A3Q8X3G0_9BACL</name>
<organism evidence="2 3">
    <name type="scientific">Paenibacillus albus</name>
    <dbReference type="NCBI Taxonomy" id="2495582"/>
    <lineage>
        <taxon>Bacteria</taxon>
        <taxon>Bacillati</taxon>
        <taxon>Bacillota</taxon>
        <taxon>Bacilli</taxon>
        <taxon>Bacillales</taxon>
        <taxon>Paenibacillaceae</taxon>
        <taxon>Paenibacillus</taxon>
    </lineage>
</organism>
<dbReference type="AlphaFoldDB" id="A0A3Q8X3G0"/>
<dbReference type="InterPro" id="IPR000182">
    <property type="entry name" value="GNAT_dom"/>
</dbReference>
<dbReference type="PROSITE" id="PS51186">
    <property type="entry name" value="GNAT"/>
    <property type="match status" value="1"/>
</dbReference>
<dbReference type="Pfam" id="PF00583">
    <property type="entry name" value="Acetyltransf_1"/>
    <property type="match status" value="1"/>
</dbReference>
<evidence type="ECO:0000259" key="1">
    <source>
        <dbReference type="PROSITE" id="PS51186"/>
    </source>
</evidence>
<dbReference type="GO" id="GO:0016747">
    <property type="term" value="F:acyltransferase activity, transferring groups other than amino-acyl groups"/>
    <property type="evidence" value="ECO:0007669"/>
    <property type="project" value="InterPro"/>
</dbReference>